<organism evidence="1">
    <name type="scientific">marine metagenome</name>
    <dbReference type="NCBI Taxonomy" id="408172"/>
    <lineage>
        <taxon>unclassified sequences</taxon>
        <taxon>metagenomes</taxon>
        <taxon>ecological metagenomes</taxon>
    </lineage>
</organism>
<accession>A0A383BG27</accession>
<feature type="non-terminal residue" evidence="1">
    <location>
        <position position="49"/>
    </location>
</feature>
<sequence length="49" mass="5910">SRMIIFPTSCLKIPCDFGVKPIPDFLRERVSQKRRRHYCNQGRTLRQNF</sequence>
<evidence type="ECO:0000313" key="1">
    <source>
        <dbReference type="EMBL" id="SVE18882.1"/>
    </source>
</evidence>
<dbReference type="EMBL" id="UINC01200137">
    <property type="protein sequence ID" value="SVE18882.1"/>
    <property type="molecule type" value="Genomic_DNA"/>
</dbReference>
<feature type="non-terminal residue" evidence="1">
    <location>
        <position position="1"/>
    </location>
</feature>
<protein>
    <submittedName>
        <fullName evidence="1">Uncharacterized protein</fullName>
    </submittedName>
</protein>
<dbReference type="AlphaFoldDB" id="A0A383BG27"/>
<gene>
    <name evidence="1" type="ORF">METZ01_LOCUS471736</name>
</gene>
<reference evidence="1" key="1">
    <citation type="submission" date="2018-05" db="EMBL/GenBank/DDBJ databases">
        <authorList>
            <person name="Lanie J.A."/>
            <person name="Ng W.-L."/>
            <person name="Kazmierczak K.M."/>
            <person name="Andrzejewski T.M."/>
            <person name="Davidsen T.M."/>
            <person name="Wayne K.J."/>
            <person name="Tettelin H."/>
            <person name="Glass J.I."/>
            <person name="Rusch D."/>
            <person name="Podicherti R."/>
            <person name="Tsui H.-C.T."/>
            <person name="Winkler M.E."/>
        </authorList>
    </citation>
    <scope>NUCLEOTIDE SEQUENCE</scope>
</reference>
<proteinExistence type="predicted"/>
<name>A0A383BG27_9ZZZZ</name>